<accession>A0AAV7LDT8</accession>
<dbReference type="AlphaFoldDB" id="A0AAV7LDT8"/>
<organism evidence="1 2">
    <name type="scientific">Pleurodeles waltl</name>
    <name type="common">Iberian ribbed newt</name>
    <dbReference type="NCBI Taxonomy" id="8319"/>
    <lineage>
        <taxon>Eukaryota</taxon>
        <taxon>Metazoa</taxon>
        <taxon>Chordata</taxon>
        <taxon>Craniata</taxon>
        <taxon>Vertebrata</taxon>
        <taxon>Euteleostomi</taxon>
        <taxon>Amphibia</taxon>
        <taxon>Batrachia</taxon>
        <taxon>Caudata</taxon>
        <taxon>Salamandroidea</taxon>
        <taxon>Salamandridae</taxon>
        <taxon>Pleurodelinae</taxon>
        <taxon>Pleurodeles</taxon>
    </lineage>
</organism>
<sequence length="148" mass="16276">MIKENHNNSGILVFWGDLGILLQDSASERPEELGRSQSHPQLRYFLYSARRLHGLDSYIPRRLQISPLKHCRPFSLALLASFGCAEKLAARAMPHTSARAAGSPGRALPSAHLLAAGTGGRENLLSHASAPRPRRACQETLRLPEAYE</sequence>
<evidence type="ECO:0000313" key="2">
    <source>
        <dbReference type="Proteomes" id="UP001066276"/>
    </source>
</evidence>
<keyword evidence="2" id="KW-1185">Reference proteome</keyword>
<dbReference type="Proteomes" id="UP001066276">
    <property type="component" value="Chromosome 11"/>
</dbReference>
<gene>
    <name evidence="1" type="ORF">NDU88_000695</name>
</gene>
<protein>
    <submittedName>
        <fullName evidence="1">Uncharacterized protein</fullName>
    </submittedName>
</protein>
<evidence type="ECO:0000313" key="1">
    <source>
        <dbReference type="EMBL" id="KAJ1087528.1"/>
    </source>
</evidence>
<name>A0AAV7LDT8_PLEWA</name>
<comment type="caution">
    <text evidence="1">The sequence shown here is derived from an EMBL/GenBank/DDBJ whole genome shotgun (WGS) entry which is preliminary data.</text>
</comment>
<proteinExistence type="predicted"/>
<dbReference type="EMBL" id="JANPWB010000015">
    <property type="protein sequence ID" value="KAJ1087528.1"/>
    <property type="molecule type" value="Genomic_DNA"/>
</dbReference>
<reference evidence="1" key="1">
    <citation type="journal article" date="2022" name="bioRxiv">
        <title>Sequencing and chromosome-scale assembly of the giantPleurodeles waltlgenome.</title>
        <authorList>
            <person name="Brown T."/>
            <person name="Elewa A."/>
            <person name="Iarovenko S."/>
            <person name="Subramanian E."/>
            <person name="Araus A.J."/>
            <person name="Petzold A."/>
            <person name="Susuki M."/>
            <person name="Suzuki K.-i.T."/>
            <person name="Hayashi T."/>
            <person name="Toyoda A."/>
            <person name="Oliveira C."/>
            <person name="Osipova E."/>
            <person name="Leigh N.D."/>
            <person name="Simon A."/>
            <person name="Yun M.H."/>
        </authorList>
    </citation>
    <scope>NUCLEOTIDE SEQUENCE</scope>
    <source>
        <strain evidence="1">20211129_DDA</strain>
        <tissue evidence="1">Liver</tissue>
    </source>
</reference>